<protein>
    <submittedName>
        <fullName evidence="2">Uncharacterized protein</fullName>
    </submittedName>
</protein>
<evidence type="ECO:0000256" key="1">
    <source>
        <dbReference type="SAM" id="MobiDB-lite"/>
    </source>
</evidence>
<name>A0AAQ4E5R0_AMBAM</name>
<accession>A0AAQ4E5R0</accession>
<comment type="caution">
    <text evidence="2">The sequence shown here is derived from an EMBL/GenBank/DDBJ whole genome shotgun (WGS) entry which is preliminary data.</text>
</comment>
<sequence>MQHWQGGLKQEESSGSSHVTDVPAGHGPEEIGPVPESVLLPSREVATTAAVMEHENGGRQGVPAVLNDAPSHVILTDDAYA</sequence>
<dbReference type="Proteomes" id="UP001321473">
    <property type="component" value="Unassembled WGS sequence"/>
</dbReference>
<evidence type="ECO:0000313" key="3">
    <source>
        <dbReference type="Proteomes" id="UP001321473"/>
    </source>
</evidence>
<dbReference type="AlphaFoldDB" id="A0AAQ4E5R0"/>
<evidence type="ECO:0000313" key="2">
    <source>
        <dbReference type="EMBL" id="KAK8770029.1"/>
    </source>
</evidence>
<proteinExistence type="predicted"/>
<keyword evidence="3" id="KW-1185">Reference proteome</keyword>
<feature type="region of interest" description="Disordered" evidence="1">
    <location>
        <begin position="1"/>
        <end position="39"/>
    </location>
</feature>
<reference evidence="2 3" key="1">
    <citation type="journal article" date="2023" name="Arcadia Sci">
        <title>De novo assembly of a long-read Amblyomma americanum tick genome.</title>
        <authorList>
            <person name="Chou S."/>
            <person name="Poskanzer K.E."/>
            <person name="Rollins M."/>
            <person name="Thuy-Boun P.S."/>
        </authorList>
    </citation>
    <scope>NUCLEOTIDE SEQUENCE [LARGE SCALE GENOMIC DNA]</scope>
    <source>
        <strain evidence="2">F_SG_1</strain>
        <tissue evidence="2">Salivary glands</tissue>
    </source>
</reference>
<organism evidence="2 3">
    <name type="scientific">Amblyomma americanum</name>
    <name type="common">Lone star tick</name>
    <dbReference type="NCBI Taxonomy" id="6943"/>
    <lineage>
        <taxon>Eukaryota</taxon>
        <taxon>Metazoa</taxon>
        <taxon>Ecdysozoa</taxon>
        <taxon>Arthropoda</taxon>
        <taxon>Chelicerata</taxon>
        <taxon>Arachnida</taxon>
        <taxon>Acari</taxon>
        <taxon>Parasitiformes</taxon>
        <taxon>Ixodida</taxon>
        <taxon>Ixodoidea</taxon>
        <taxon>Ixodidae</taxon>
        <taxon>Amblyomminae</taxon>
        <taxon>Amblyomma</taxon>
    </lineage>
</organism>
<dbReference type="EMBL" id="JARKHS020021739">
    <property type="protein sequence ID" value="KAK8770029.1"/>
    <property type="molecule type" value="Genomic_DNA"/>
</dbReference>
<gene>
    <name evidence="2" type="ORF">V5799_013504</name>
</gene>